<dbReference type="CDD" id="cd17326">
    <property type="entry name" value="MFS_MFSD8"/>
    <property type="match status" value="1"/>
</dbReference>
<dbReference type="SUPFAM" id="SSF103473">
    <property type="entry name" value="MFS general substrate transporter"/>
    <property type="match status" value="1"/>
</dbReference>
<dbReference type="PANTHER" id="PTHR23510:SF73">
    <property type="entry name" value="MFS DOMAIN-CONTAINING PROTEIN"/>
    <property type="match status" value="1"/>
</dbReference>
<evidence type="ECO:0000313" key="7">
    <source>
        <dbReference type="WBParaSite" id="HCON_00053770-00001"/>
    </source>
</evidence>
<keyword evidence="3 5" id="KW-1133">Transmembrane helix</keyword>
<dbReference type="AlphaFoldDB" id="A0A7I4Y643"/>
<evidence type="ECO:0000256" key="5">
    <source>
        <dbReference type="SAM" id="Phobius"/>
    </source>
</evidence>
<feature type="transmembrane region" description="Helical" evidence="5">
    <location>
        <begin position="42"/>
        <end position="67"/>
    </location>
</feature>
<feature type="transmembrane region" description="Helical" evidence="5">
    <location>
        <begin position="79"/>
        <end position="103"/>
    </location>
</feature>
<feature type="transmembrane region" description="Helical" evidence="5">
    <location>
        <begin position="312"/>
        <end position="335"/>
    </location>
</feature>
<feature type="transmembrane region" description="Helical" evidence="5">
    <location>
        <begin position="173"/>
        <end position="195"/>
    </location>
</feature>
<dbReference type="Proteomes" id="UP000025227">
    <property type="component" value="Unplaced"/>
</dbReference>
<dbReference type="InterPro" id="IPR036259">
    <property type="entry name" value="MFS_trans_sf"/>
</dbReference>
<dbReference type="WBParaSite" id="HCON_00053770-00001">
    <property type="protein sequence ID" value="HCON_00053770-00001"/>
    <property type="gene ID" value="HCON_00053770"/>
</dbReference>
<dbReference type="OrthoDB" id="370281at2759"/>
<dbReference type="PANTHER" id="PTHR23510">
    <property type="entry name" value="INNER MEMBRANE TRANSPORT PROTEIN YAJR"/>
    <property type="match status" value="1"/>
</dbReference>
<feature type="transmembrane region" description="Helical" evidence="5">
    <location>
        <begin position="344"/>
        <end position="363"/>
    </location>
</feature>
<feature type="transmembrane region" description="Helical" evidence="5">
    <location>
        <begin position="215"/>
        <end position="237"/>
    </location>
</feature>
<dbReference type="InterPro" id="IPR011701">
    <property type="entry name" value="MFS"/>
</dbReference>
<evidence type="ECO:0000313" key="6">
    <source>
        <dbReference type="Proteomes" id="UP000025227"/>
    </source>
</evidence>
<dbReference type="GO" id="GO:0005765">
    <property type="term" value="C:lysosomal membrane"/>
    <property type="evidence" value="ECO:0007669"/>
    <property type="project" value="TreeGrafter"/>
</dbReference>
<keyword evidence="2 5" id="KW-0812">Transmembrane</keyword>
<dbReference type="Pfam" id="PF07690">
    <property type="entry name" value="MFS_1"/>
    <property type="match status" value="1"/>
</dbReference>
<keyword evidence="4 5" id="KW-0472">Membrane</keyword>
<sequence>SSKTAPIVGTMELTPVEKLPVSKSTTSSTAELEPKQHTDWNAVVIASLVTFLSAVETTVVGMSEWPYMHTIDRDATSQFFGLVSSVSKFGHAVFAVVFAFWAYRTHSVKVPLIVGRGIAFFSCCVYLCVEMLPSDRRYLMLFCYFLFGVAASSSTVLRAYIVAVSSTEDRAKAYSAIAVANMISIVIGPLCQLAFSNMPYPGHEIIEGVLKFHIYSAPIWIASATNFISVAIIWFGLRDVYTATKRDSDGAMFTLEGIKARINVVLSLNLAWALIVVCWIERIVSNISTVTLSSIMSPLVMISFGWDGQLTVKMLALCMGLVGILALGVAASFFFCKKLLSPRVAFLVALAISVVMYLLTYPFQMTSHKMQPYNETSGAGCNPNEYSWCDTAYATWPVVFLPIICAVMGVGVPLAGISLDTVYSKVLGNIDQSMMQGAMIVSEDIVYILGPVYAA</sequence>
<evidence type="ECO:0000256" key="1">
    <source>
        <dbReference type="ARBA" id="ARBA00004141"/>
    </source>
</evidence>
<organism evidence="6 7">
    <name type="scientific">Haemonchus contortus</name>
    <name type="common">Barber pole worm</name>
    <dbReference type="NCBI Taxonomy" id="6289"/>
    <lineage>
        <taxon>Eukaryota</taxon>
        <taxon>Metazoa</taxon>
        <taxon>Ecdysozoa</taxon>
        <taxon>Nematoda</taxon>
        <taxon>Chromadorea</taxon>
        <taxon>Rhabditida</taxon>
        <taxon>Rhabditina</taxon>
        <taxon>Rhabditomorpha</taxon>
        <taxon>Strongyloidea</taxon>
        <taxon>Trichostrongylidae</taxon>
        <taxon>Haemonchus</taxon>
    </lineage>
</organism>
<dbReference type="Gene3D" id="1.20.1250.20">
    <property type="entry name" value="MFS general substrate transporter like domains"/>
    <property type="match status" value="1"/>
</dbReference>
<evidence type="ECO:0000256" key="4">
    <source>
        <dbReference type="ARBA" id="ARBA00023136"/>
    </source>
</evidence>
<comment type="subcellular location">
    <subcellularLocation>
        <location evidence="1">Membrane</location>
        <topology evidence="1">Multi-pass membrane protein</topology>
    </subcellularLocation>
</comment>
<feature type="transmembrane region" description="Helical" evidence="5">
    <location>
        <begin position="109"/>
        <end position="129"/>
    </location>
</feature>
<dbReference type="InterPro" id="IPR051068">
    <property type="entry name" value="MFS_Domain-Containing_Protein"/>
</dbReference>
<accession>A0A7I4Y643</accession>
<dbReference type="GO" id="GO:0022857">
    <property type="term" value="F:transmembrane transporter activity"/>
    <property type="evidence" value="ECO:0007669"/>
    <property type="project" value="InterPro"/>
</dbReference>
<feature type="transmembrane region" description="Helical" evidence="5">
    <location>
        <begin position="262"/>
        <end position="280"/>
    </location>
</feature>
<evidence type="ECO:0000256" key="3">
    <source>
        <dbReference type="ARBA" id="ARBA00022989"/>
    </source>
</evidence>
<name>A0A7I4Y643_HAECO</name>
<proteinExistence type="predicted"/>
<feature type="transmembrane region" description="Helical" evidence="5">
    <location>
        <begin position="141"/>
        <end position="161"/>
    </location>
</feature>
<evidence type="ECO:0000256" key="2">
    <source>
        <dbReference type="ARBA" id="ARBA00022692"/>
    </source>
</evidence>
<keyword evidence="6" id="KW-1185">Reference proteome</keyword>
<protein>
    <submittedName>
        <fullName evidence="7">Membrane transporter</fullName>
    </submittedName>
</protein>
<feature type="transmembrane region" description="Helical" evidence="5">
    <location>
        <begin position="393"/>
        <end position="415"/>
    </location>
</feature>
<reference evidence="7" key="1">
    <citation type="submission" date="2020-12" db="UniProtKB">
        <authorList>
            <consortium name="WormBaseParasite"/>
        </authorList>
    </citation>
    <scope>IDENTIFICATION</scope>
    <source>
        <strain evidence="7">MHco3</strain>
    </source>
</reference>